<gene>
    <name evidence="4" type="ORF">J7I43_21310</name>
</gene>
<dbReference type="PANTHER" id="PTHR30273">
    <property type="entry name" value="PERIPLASMIC SIGNAL SENSOR AND SIGMA FACTOR ACTIVATOR FECR-RELATED"/>
    <property type="match status" value="1"/>
</dbReference>
<dbReference type="PANTHER" id="PTHR30273:SF2">
    <property type="entry name" value="PROTEIN FECR"/>
    <property type="match status" value="1"/>
</dbReference>
<keyword evidence="5" id="KW-1185">Reference proteome</keyword>
<accession>A0ABS3YK06</accession>
<evidence type="ECO:0000256" key="1">
    <source>
        <dbReference type="SAM" id="Phobius"/>
    </source>
</evidence>
<keyword evidence="1" id="KW-0472">Membrane</keyword>
<keyword evidence="1" id="KW-1133">Transmembrane helix</keyword>
<feature type="domain" description="FecR protein" evidence="2">
    <location>
        <begin position="189"/>
        <end position="283"/>
    </location>
</feature>
<proteinExistence type="predicted"/>
<feature type="domain" description="Protein FecR C-terminal" evidence="3">
    <location>
        <begin position="326"/>
        <end position="389"/>
    </location>
</feature>
<evidence type="ECO:0000259" key="2">
    <source>
        <dbReference type="Pfam" id="PF04773"/>
    </source>
</evidence>
<evidence type="ECO:0000313" key="5">
    <source>
        <dbReference type="Proteomes" id="UP000679126"/>
    </source>
</evidence>
<dbReference type="Pfam" id="PF16344">
    <property type="entry name" value="FecR_C"/>
    <property type="match status" value="1"/>
</dbReference>
<dbReference type="Pfam" id="PF04773">
    <property type="entry name" value="FecR"/>
    <property type="match status" value="1"/>
</dbReference>
<feature type="transmembrane region" description="Helical" evidence="1">
    <location>
        <begin position="92"/>
        <end position="110"/>
    </location>
</feature>
<dbReference type="Gene3D" id="3.55.50.30">
    <property type="match status" value="1"/>
</dbReference>
<comment type="caution">
    <text evidence="4">The sequence shown here is derived from an EMBL/GenBank/DDBJ whole genome shotgun (WGS) entry which is preliminary data.</text>
</comment>
<dbReference type="InterPro" id="IPR012373">
    <property type="entry name" value="Ferrdict_sens_TM"/>
</dbReference>
<reference evidence="5" key="1">
    <citation type="submission" date="2021-03" db="EMBL/GenBank/DDBJ databases">
        <title>Assistant Professor.</title>
        <authorList>
            <person name="Huq M.A."/>
        </authorList>
    </citation>
    <scope>NUCLEOTIDE SEQUENCE [LARGE SCALE GENOMIC DNA]</scope>
    <source>
        <strain evidence="5">MAH-28</strain>
    </source>
</reference>
<dbReference type="Gene3D" id="2.60.120.1440">
    <property type="match status" value="1"/>
</dbReference>
<keyword evidence="1" id="KW-0812">Transmembrane</keyword>
<evidence type="ECO:0000259" key="3">
    <source>
        <dbReference type="Pfam" id="PF16344"/>
    </source>
</evidence>
<sequence>MDFKDFNNGDIVSILFRLAAEEELTAEERAKLDAWLNASAYNRLVLEEAQSPALLRERLRSLENTDGQALFEKTFPEMAAPVVRRMPLYRRWWAAASVLLLLFAGGYFLLKPGHSSTPDIAVAPPPVDIMPGKKGAVLTLADGREVVLDSLGNGIIANQNGTQAVLDNGKLAYNDAGESSGEIQYNKTTTPRGRQFRLQLPDGTLVWLNAESSIRYPTAFEGSDRKVEITGEAYFEVAKNVQKPFLVSINNQTEVEVLGTHFNVNAYPNENSRNTTLFEGAVRVYGKNGPAVLKPGQQAQVTATGDLAVVNGTDLDKAIAWKNGVFNFRGSTLEEVMRQLARWYDIEIIYEGKVPSRRFNGEIGMDLSLAQVLKGLSVMQVNFRIEEGKRLVVMP</sequence>
<dbReference type="InterPro" id="IPR006860">
    <property type="entry name" value="FecR"/>
</dbReference>
<organism evidence="4 5">
    <name type="scientific">Chitinophaga chungangae</name>
    <dbReference type="NCBI Taxonomy" id="2821488"/>
    <lineage>
        <taxon>Bacteria</taxon>
        <taxon>Pseudomonadati</taxon>
        <taxon>Bacteroidota</taxon>
        <taxon>Chitinophagia</taxon>
        <taxon>Chitinophagales</taxon>
        <taxon>Chitinophagaceae</taxon>
        <taxon>Chitinophaga</taxon>
    </lineage>
</organism>
<dbReference type="EMBL" id="JAGHKP010000004">
    <property type="protein sequence ID" value="MBO9154780.1"/>
    <property type="molecule type" value="Genomic_DNA"/>
</dbReference>
<evidence type="ECO:0000313" key="4">
    <source>
        <dbReference type="EMBL" id="MBO9154780.1"/>
    </source>
</evidence>
<dbReference type="InterPro" id="IPR032508">
    <property type="entry name" value="FecR_C"/>
</dbReference>
<name>A0ABS3YK06_9BACT</name>
<dbReference type="Proteomes" id="UP000679126">
    <property type="component" value="Unassembled WGS sequence"/>
</dbReference>
<protein>
    <submittedName>
        <fullName evidence="4">FecR domain-containing protein</fullName>
    </submittedName>
</protein>
<dbReference type="RefSeq" id="WP_209147894.1">
    <property type="nucleotide sequence ID" value="NZ_JAGHKP010000004.1"/>
</dbReference>